<organism evidence="7 8">
    <name type="scientific">Halorientalis persicus</name>
    <dbReference type="NCBI Taxonomy" id="1367881"/>
    <lineage>
        <taxon>Archaea</taxon>
        <taxon>Methanobacteriati</taxon>
        <taxon>Methanobacteriota</taxon>
        <taxon>Stenosarchaea group</taxon>
        <taxon>Halobacteria</taxon>
        <taxon>Halobacteriales</taxon>
        <taxon>Haloarculaceae</taxon>
        <taxon>Halorientalis</taxon>
    </lineage>
</organism>
<dbReference type="Proteomes" id="UP000198775">
    <property type="component" value="Unassembled WGS sequence"/>
</dbReference>
<dbReference type="EMBL" id="FOCX01000004">
    <property type="protein sequence ID" value="SEN64418.1"/>
    <property type="molecule type" value="Genomic_DNA"/>
</dbReference>
<evidence type="ECO:0000256" key="5">
    <source>
        <dbReference type="ARBA" id="ARBA00023136"/>
    </source>
</evidence>
<dbReference type="OrthoDB" id="9363at2157"/>
<dbReference type="SUPFAM" id="SSF140478">
    <property type="entry name" value="LemA-like"/>
    <property type="match status" value="1"/>
</dbReference>
<dbReference type="Pfam" id="PF04011">
    <property type="entry name" value="LemA"/>
    <property type="match status" value="1"/>
</dbReference>
<evidence type="ECO:0000313" key="8">
    <source>
        <dbReference type="Proteomes" id="UP000198775"/>
    </source>
</evidence>
<reference evidence="8" key="1">
    <citation type="submission" date="2016-10" db="EMBL/GenBank/DDBJ databases">
        <authorList>
            <person name="Varghese N."/>
            <person name="Submissions S."/>
        </authorList>
    </citation>
    <scope>NUCLEOTIDE SEQUENCE [LARGE SCALE GENOMIC DNA]</scope>
    <source>
        <strain evidence="8">IBRC-M 10043</strain>
    </source>
</reference>
<dbReference type="AlphaFoldDB" id="A0A1H8I965"/>
<evidence type="ECO:0000313" key="7">
    <source>
        <dbReference type="EMBL" id="SEN64418.1"/>
    </source>
</evidence>
<feature type="coiled-coil region" evidence="6">
    <location>
        <begin position="123"/>
        <end position="154"/>
    </location>
</feature>
<dbReference type="InterPro" id="IPR023353">
    <property type="entry name" value="LemA-like_dom_sf"/>
</dbReference>
<evidence type="ECO:0000256" key="4">
    <source>
        <dbReference type="ARBA" id="ARBA00022989"/>
    </source>
</evidence>
<dbReference type="GO" id="GO:0016020">
    <property type="term" value="C:membrane"/>
    <property type="evidence" value="ECO:0007669"/>
    <property type="project" value="UniProtKB-SubCell"/>
</dbReference>
<gene>
    <name evidence="7" type="ORF">SAMN05216388_100491</name>
</gene>
<evidence type="ECO:0000256" key="1">
    <source>
        <dbReference type="ARBA" id="ARBA00004167"/>
    </source>
</evidence>
<evidence type="ECO:0000256" key="2">
    <source>
        <dbReference type="ARBA" id="ARBA00008854"/>
    </source>
</evidence>
<dbReference type="PANTHER" id="PTHR34478">
    <property type="entry name" value="PROTEIN LEMA"/>
    <property type="match status" value="1"/>
</dbReference>
<evidence type="ECO:0000256" key="3">
    <source>
        <dbReference type="ARBA" id="ARBA00022692"/>
    </source>
</evidence>
<comment type="subcellular location">
    <subcellularLocation>
        <location evidence="1">Membrane</location>
        <topology evidence="1">Single-pass membrane protein</topology>
    </subcellularLocation>
</comment>
<keyword evidence="6" id="KW-0175">Coiled coil</keyword>
<keyword evidence="4" id="KW-1133">Transmembrane helix</keyword>
<keyword evidence="5" id="KW-0472">Membrane</keyword>
<evidence type="ECO:0000256" key="6">
    <source>
        <dbReference type="SAM" id="Coils"/>
    </source>
</evidence>
<keyword evidence="3" id="KW-0812">Transmembrane</keyword>
<dbReference type="PANTHER" id="PTHR34478:SF1">
    <property type="entry name" value="PROTEIN LEMA"/>
    <property type="match status" value="1"/>
</dbReference>
<comment type="similarity">
    <text evidence="2">Belongs to the LemA family.</text>
</comment>
<protein>
    <submittedName>
        <fullName evidence="7">LemA protein</fullName>
    </submittedName>
</protein>
<name>A0A1H8I965_9EURY</name>
<accession>A0A1H8I965</accession>
<proteinExistence type="inferred from homology"/>
<dbReference type="Gene3D" id="1.20.1440.20">
    <property type="entry name" value="LemA-like domain"/>
    <property type="match status" value="1"/>
</dbReference>
<sequence length="197" mass="22191">MVDFATVVLGFGLVVLAYSVVKYLGSAHNNVVEAHERCEKAWSDIDVLLERRAGEVGDLIDLTREHVSHEQDVLEDVIEARERVVEASNPDEAADAVVALRSSLDEVYDLSTEYPDLASSERFDELSDSIRTIEQRIENRREQYNDAVRAYNTRLKRVPERFVADYYGYTSKTPFVASASAREGVDVGDRLSLSDED</sequence>
<keyword evidence="8" id="KW-1185">Reference proteome</keyword>
<dbReference type="RefSeq" id="WP_092658556.1">
    <property type="nucleotide sequence ID" value="NZ_FOCX01000004.1"/>
</dbReference>
<dbReference type="InterPro" id="IPR007156">
    <property type="entry name" value="MamQ_LemA"/>
</dbReference>